<dbReference type="AlphaFoldDB" id="A0A9X0CN22"/>
<protein>
    <submittedName>
        <fullName evidence="1">Guanylate cyclase</fullName>
        <ecNumber evidence="1">4.6.1.2</ecNumber>
    </submittedName>
</protein>
<dbReference type="Gene3D" id="6.10.250.780">
    <property type="match status" value="1"/>
</dbReference>
<accession>A0A9X0CN22</accession>
<keyword evidence="2" id="KW-1185">Reference proteome</keyword>
<sequence length="61" mass="7140">MSLKTNIFESMIYMMENYANNLEDIVTVKTGQLREAKRETDELLYKNISKVLHADFGGFDY</sequence>
<evidence type="ECO:0000313" key="2">
    <source>
        <dbReference type="Proteomes" id="UP001163046"/>
    </source>
</evidence>
<organism evidence="1 2">
    <name type="scientific">Desmophyllum pertusum</name>
    <dbReference type="NCBI Taxonomy" id="174260"/>
    <lineage>
        <taxon>Eukaryota</taxon>
        <taxon>Metazoa</taxon>
        <taxon>Cnidaria</taxon>
        <taxon>Anthozoa</taxon>
        <taxon>Hexacorallia</taxon>
        <taxon>Scleractinia</taxon>
        <taxon>Caryophylliina</taxon>
        <taxon>Caryophylliidae</taxon>
        <taxon>Desmophyllum</taxon>
    </lineage>
</organism>
<comment type="caution">
    <text evidence="1">The sequence shown here is derived from an EMBL/GenBank/DDBJ whole genome shotgun (WGS) entry which is preliminary data.</text>
</comment>
<dbReference type="OrthoDB" id="1890790at2759"/>
<gene>
    <name evidence="1" type="primary">gcy-11_3</name>
    <name evidence="1" type="ORF">OS493_039632</name>
</gene>
<evidence type="ECO:0000313" key="1">
    <source>
        <dbReference type="EMBL" id="KAJ7369360.1"/>
    </source>
</evidence>
<name>A0A9X0CN22_9CNID</name>
<dbReference type="EC" id="4.6.1.2" evidence="1"/>
<proteinExistence type="predicted"/>
<reference evidence="1" key="1">
    <citation type="submission" date="2023-01" db="EMBL/GenBank/DDBJ databases">
        <title>Genome assembly of the deep-sea coral Lophelia pertusa.</title>
        <authorList>
            <person name="Herrera S."/>
            <person name="Cordes E."/>
        </authorList>
    </citation>
    <scope>NUCLEOTIDE SEQUENCE</scope>
    <source>
        <strain evidence="1">USNM1676648</strain>
        <tissue evidence="1">Polyp</tissue>
    </source>
</reference>
<dbReference type="Proteomes" id="UP001163046">
    <property type="component" value="Unassembled WGS sequence"/>
</dbReference>
<dbReference type="EMBL" id="MU827044">
    <property type="protein sequence ID" value="KAJ7369360.1"/>
    <property type="molecule type" value="Genomic_DNA"/>
</dbReference>
<dbReference type="GO" id="GO:0004383">
    <property type="term" value="F:guanylate cyclase activity"/>
    <property type="evidence" value="ECO:0007669"/>
    <property type="project" value="UniProtKB-EC"/>
</dbReference>
<keyword evidence="1" id="KW-0456">Lyase</keyword>